<dbReference type="EMBL" id="CP162599">
    <property type="protein sequence ID" value="XDK33397.1"/>
    <property type="molecule type" value="Genomic_DNA"/>
</dbReference>
<protein>
    <submittedName>
        <fullName evidence="7">Yip1 family protein</fullName>
    </submittedName>
</protein>
<comment type="subcellular location">
    <subcellularLocation>
        <location evidence="1">Membrane</location>
        <topology evidence="1">Multi-pass membrane protein</topology>
    </subcellularLocation>
</comment>
<proteinExistence type="predicted"/>
<evidence type="ECO:0000256" key="3">
    <source>
        <dbReference type="ARBA" id="ARBA00022989"/>
    </source>
</evidence>
<gene>
    <name evidence="7" type="ORF">AB4Y30_03295</name>
</gene>
<dbReference type="GO" id="GO:0016020">
    <property type="term" value="C:membrane"/>
    <property type="evidence" value="ECO:0007669"/>
    <property type="project" value="UniProtKB-SubCell"/>
</dbReference>
<dbReference type="InterPro" id="IPR006977">
    <property type="entry name" value="Yip1_dom"/>
</dbReference>
<keyword evidence="4 5" id="KW-0472">Membrane</keyword>
<feature type="transmembrane region" description="Helical" evidence="5">
    <location>
        <begin position="190"/>
        <end position="209"/>
    </location>
</feature>
<evidence type="ECO:0000256" key="4">
    <source>
        <dbReference type="ARBA" id="ARBA00023136"/>
    </source>
</evidence>
<dbReference type="Pfam" id="PF04893">
    <property type="entry name" value="Yip1"/>
    <property type="match status" value="1"/>
</dbReference>
<keyword evidence="3 5" id="KW-1133">Transmembrane helix</keyword>
<organism evidence="7">
    <name type="scientific">Ornithinibacillus sp. 4-3</name>
    <dbReference type="NCBI Taxonomy" id="3231488"/>
    <lineage>
        <taxon>Bacteria</taxon>
        <taxon>Bacillati</taxon>
        <taxon>Bacillota</taxon>
        <taxon>Bacilli</taxon>
        <taxon>Bacillales</taxon>
        <taxon>Bacillaceae</taxon>
        <taxon>Ornithinibacillus</taxon>
    </lineage>
</organism>
<sequence>MEEEKNVPKPSLLGMLTNPTEQFIRIKQQPIILMPMLIIIVLTIIGTWLSASNVVIPELQDVEIDQEMAALIDAFTKIGATIGGVIMPLLTTLISTVIYFLVAKIAQSSVSFKQLFSMNTFILLITAIGLIVNGFIYMLIDGTADVSPTSLGYILNQNNVIYNSIELFSIWNLILSAIGLHKVANFSKGLAWGTVIAIFLVGILFLLAGDAVTDMVPSN</sequence>
<feature type="transmembrane region" description="Helical" evidence="5">
    <location>
        <begin position="31"/>
        <end position="51"/>
    </location>
</feature>
<evidence type="ECO:0000313" key="7">
    <source>
        <dbReference type="EMBL" id="XDK33397.1"/>
    </source>
</evidence>
<evidence type="ECO:0000256" key="2">
    <source>
        <dbReference type="ARBA" id="ARBA00022692"/>
    </source>
</evidence>
<evidence type="ECO:0000256" key="1">
    <source>
        <dbReference type="ARBA" id="ARBA00004141"/>
    </source>
</evidence>
<name>A0AB39HRY5_9BACI</name>
<feature type="transmembrane region" description="Helical" evidence="5">
    <location>
        <begin position="115"/>
        <end position="140"/>
    </location>
</feature>
<evidence type="ECO:0000259" key="6">
    <source>
        <dbReference type="Pfam" id="PF04893"/>
    </source>
</evidence>
<feature type="transmembrane region" description="Helical" evidence="5">
    <location>
        <begin position="78"/>
        <end position="103"/>
    </location>
</feature>
<accession>A0AB39HRY5</accession>
<feature type="domain" description="Yip1" evidence="6">
    <location>
        <begin position="14"/>
        <end position="207"/>
    </location>
</feature>
<feature type="transmembrane region" description="Helical" evidence="5">
    <location>
        <begin position="160"/>
        <end position="178"/>
    </location>
</feature>
<dbReference type="AlphaFoldDB" id="A0AB39HRY5"/>
<evidence type="ECO:0000256" key="5">
    <source>
        <dbReference type="SAM" id="Phobius"/>
    </source>
</evidence>
<keyword evidence="2 5" id="KW-0812">Transmembrane</keyword>
<reference evidence="7" key="1">
    <citation type="submission" date="2024-07" db="EMBL/GenBank/DDBJ databases">
        <title>Halotolerant mesophilic bacterium Ornithinibacillus sp. 4-3, sp. nov., isolated from soil.</title>
        <authorList>
            <person name="Sidarenka A.V."/>
            <person name="Guliayeva D.E."/>
            <person name="Leanovich S.I."/>
            <person name="Hileuskaya K.S."/>
            <person name="Akhremchuk A.E."/>
            <person name="Sikolenko M.A."/>
            <person name="Valentovich L.N."/>
        </authorList>
    </citation>
    <scope>NUCLEOTIDE SEQUENCE</scope>
    <source>
        <strain evidence="7">4-3</strain>
    </source>
</reference>
<dbReference type="RefSeq" id="WP_368654079.1">
    <property type="nucleotide sequence ID" value="NZ_CP162599.1"/>
</dbReference>